<feature type="chain" id="PRO_5010159001" description="Lipoprotein" evidence="1">
    <location>
        <begin position="26"/>
        <end position="185"/>
    </location>
</feature>
<accession>A0A1L9ATR4</accession>
<evidence type="ECO:0000313" key="2">
    <source>
        <dbReference type="EMBL" id="OJH33391.1"/>
    </source>
</evidence>
<dbReference type="EMBL" id="MPIN01000041">
    <property type="protein sequence ID" value="OJH33391.1"/>
    <property type="molecule type" value="Genomic_DNA"/>
</dbReference>
<feature type="signal peptide" evidence="1">
    <location>
        <begin position="1"/>
        <end position="25"/>
    </location>
</feature>
<reference evidence="3" key="1">
    <citation type="submission" date="2016-11" db="EMBL/GenBank/DDBJ databases">
        <authorList>
            <person name="Shukria A."/>
            <person name="Stevens D.C."/>
        </authorList>
    </citation>
    <scope>NUCLEOTIDE SEQUENCE [LARGE SCALE GENOMIC DNA]</scope>
    <source>
        <strain evidence="3">Cbfe23</strain>
    </source>
</reference>
<proteinExistence type="predicted"/>
<evidence type="ECO:0000256" key="1">
    <source>
        <dbReference type="SAM" id="SignalP"/>
    </source>
</evidence>
<sequence length="185" mass="20126">MRSARPSPGLFAALFLVLLCPLACASNTPPPAYASTRNALADLDEFGALLVKAGLPAELLPTDRDLSAEQARQLRLHFHLFPPKASEYAPWLVADVLLLDVTRKNEVVPRVELSRRVQEFQPLVVLRPDGYLASALSGKEQQCVGPVEVQDGAYRAGVFEVGTFYKKDEAGAWQSVVVPAPSTSR</sequence>
<gene>
    <name evidence="2" type="ORF">BON30_48985</name>
</gene>
<protein>
    <recommendedName>
        <fullName evidence="4">Lipoprotein</fullName>
    </recommendedName>
</protein>
<comment type="caution">
    <text evidence="2">The sequence shown here is derived from an EMBL/GenBank/DDBJ whole genome shotgun (WGS) entry which is preliminary data.</text>
</comment>
<name>A0A1L9ATR4_9BACT</name>
<organism evidence="2 3">
    <name type="scientific">Cystobacter ferrugineus</name>
    <dbReference type="NCBI Taxonomy" id="83449"/>
    <lineage>
        <taxon>Bacteria</taxon>
        <taxon>Pseudomonadati</taxon>
        <taxon>Myxococcota</taxon>
        <taxon>Myxococcia</taxon>
        <taxon>Myxococcales</taxon>
        <taxon>Cystobacterineae</taxon>
        <taxon>Archangiaceae</taxon>
        <taxon>Cystobacter</taxon>
    </lineage>
</organism>
<evidence type="ECO:0008006" key="4">
    <source>
        <dbReference type="Google" id="ProtNLM"/>
    </source>
</evidence>
<dbReference type="Proteomes" id="UP000182229">
    <property type="component" value="Unassembled WGS sequence"/>
</dbReference>
<evidence type="ECO:0000313" key="3">
    <source>
        <dbReference type="Proteomes" id="UP000182229"/>
    </source>
</evidence>
<dbReference type="OrthoDB" id="5522685at2"/>
<dbReference type="STRING" id="83449.BON30_48985"/>
<keyword evidence="1" id="KW-0732">Signal</keyword>
<reference evidence="2 3" key="2">
    <citation type="submission" date="2016-12" db="EMBL/GenBank/DDBJ databases">
        <title>Draft Genome Sequence of Cystobacter ferrugineus Strain Cbfe23.</title>
        <authorList>
            <person name="Akbar S."/>
            <person name="Dowd S.E."/>
            <person name="Stevens D.C."/>
        </authorList>
    </citation>
    <scope>NUCLEOTIDE SEQUENCE [LARGE SCALE GENOMIC DNA]</scope>
    <source>
        <strain evidence="2 3">Cbfe23</strain>
    </source>
</reference>
<keyword evidence="3" id="KW-1185">Reference proteome</keyword>
<dbReference type="RefSeq" id="WP_071905559.1">
    <property type="nucleotide sequence ID" value="NZ_MPIN01000041.1"/>
</dbReference>
<dbReference type="AlphaFoldDB" id="A0A1L9ATR4"/>